<dbReference type="SUPFAM" id="SSF52151">
    <property type="entry name" value="FabD/lysophospholipase-like"/>
    <property type="match status" value="1"/>
</dbReference>
<dbReference type="InterPro" id="IPR014030">
    <property type="entry name" value="Ketoacyl_synth_N"/>
</dbReference>
<dbReference type="InterPro" id="IPR016036">
    <property type="entry name" value="Malonyl_transacylase_ACP-bd"/>
</dbReference>
<gene>
    <name evidence="10" type="ORF">MEBOL_007425</name>
</gene>
<evidence type="ECO:0000259" key="7">
    <source>
        <dbReference type="PROSITE" id="PS50075"/>
    </source>
</evidence>
<dbReference type="Gene3D" id="3.30.70.3290">
    <property type="match status" value="1"/>
</dbReference>
<dbReference type="InterPro" id="IPR036736">
    <property type="entry name" value="ACP-like_sf"/>
</dbReference>
<dbReference type="SMART" id="SM00823">
    <property type="entry name" value="PKS_PP"/>
    <property type="match status" value="1"/>
</dbReference>
<dbReference type="InterPro" id="IPR020807">
    <property type="entry name" value="PKS_DH"/>
</dbReference>
<dbReference type="InterPro" id="IPR049552">
    <property type="entry name" value="PKS_DH_N"/>
</dbReference>
<dbReference type="Gene3D" id="1.10.1200.10">
    <property type="entry name" value="ACP-like"/>
    <property type="match status" value="1"/>
</dbReference>
<dbReference type="SMART" id="SM00825">
    <property type="entry name" value="PKS_KS"/>
    <property type="match status" value="1"/>
</dbReference>
<dbReference type="PANTHER" id="PTHR43775:SF37">
    <property type="entry name" value="SI:DKEY-61P9.11"/>
    <property type="match status" value="1"/>
</dbReference>
<dbReference type="Pfam" id="PF14765">
    <property type="entry name" value="PS-DH"/>
    <property type="match status" value="1"/>
</dbReference>
<dbReference type="GO" id="GO:0006633">
    <property type="term" value="P:fatty acid biosynthetic process"/>
    <property type="evidence" value="ECO:0007669"/>
    <property type="project" value="InterPro"/>
</dbReference>
<dbReference type="InterPro" id="IPR020841">
    <property type="entry name" value="PKS_Beta-ketoAc_synthase_dom"/>
</dbReference>
<dbReference type="GO" id="GO:0005737">
    <property type="term" value="C:cytoplasm"/>
    <property type="evidence" value="ECO:0007669"/>
    <property type="project" value="TreeGrafter"/>
</dbReference>
<evidence type="ECO:0000313" key="11">
    <source>
        <dbReference type="Proteomes" id="UP000217289"/>
    </source>
</evidence>
<dbReference type="InterPro" id="IPR009081">
    <property type="entry name" value="PP-bd_ACP"/>
</dbReference>
<dbReference type="PROSITE" id="PS50075">
    <property type="entry name" value="CARRIER"/>
    <property type="match status" value="1"/>
</dbReference>
<dbReference type="InterPro" id="IPR049551">
    <property type="entry name" value="PKS_DH_C"/>
</dbReference>
<dbReference type="FunFam" id="3.40.366.10:FF:000002">
    <property type="entry name" value="Probable polyketide synthase 2"/>
    <property type="match status" value="1"/>
</dbReference>
<feature type="region of interest" description="Disordered" evidence="6">
    <location>
        <begin position="1704"/>
        <end position="1727"/>
    </location>
</feature>
<dbReference type="InterPro" id="IPR016039">
    <property type="entry name" value="Thiolase-like"/>
</dbReference>
<name>A0A250IQA7_9BACT</name>
<dbReference type="SUPFAM" id="SSF47336">
    <property type="entry name" value="ACP-like"/>
    <property type="match status" value="1"/>
</dbReference>
<accession>A0A250IQA7</accession>
<dbReference type="InterPro" id="IPR042104">
    <property type="entry name" value="PKS_dehydratase_sf"/>
</dbReference>
<dbReference type="RefSeq" id="WP_170115671.1">
    <property type="nucleotide sequence ID" value="NZ_CP022163.1"/>
</dbReference>
<dbReference type="InterPro" id="IPR001227">
    <property type="entry name" value="Ac_transferase_dom_sf"/>
</dbReference>
<dbReference type="CDD" id="cd00833">
    <property type="entry name" value="PKS"/>
    <property type="match status" value="1"/>
</dbReference>
<dbReference type="Pfam" id="PF00109">
    <property type="entry name" value="ketoacyl-synt"/>
    <property type="match status" value="1"/>
</dbReference>
<sequence>MSERSPSDIPASPEPIAIIGIGCRFPGAANPEAFWRMLCDGVDAIREVPAERWDADSFYDPTPGKPGKAVTRWGGFIEQPIGAFDARFFGMSPREASHLDPMQRWLLEVTWEAMEDAGLVPERLAGSRTGVFMGVFTEDTKVLQLSESNRELIGSHTGTGTAMTMASNRLSYWFDLRGPSVSLDTACSSSLVAVHLACQSLWSGESSLALAGGANAMFRPEFTIAESKAGMLSPDGRCKTFDSRANGYVRGEGAGVVVLKRLSDALEDGDSIYAVIRGTAANQDGRTPGITVPSSEAQKALVREAFQRAGLPPSQTRYIEAHGTGTPVGDPIEARGLGEVFSEGRPEGEHCLVGSVKTNIGHLEAAAGVAGLVKAALCLKHRQIPPHLHLINPNPNIDFDALRLRVVRELQPWPEGPGPAVAAVNSFGFGGTNAHVVLAEAPARASEAAPAESAPTLVALSARSGESLRGLASAWRERALAQKEAGTPAPALPALAATAALRRGHHGHRLSVVARSSQELADSLGAFLAGEERVGLSSGQVNPQARAELAFVYTGMGPQWWGMGRSLLSAEPVFRRAVEQCDAFLGRWADWSLMKELTAEEAQSRMGETRISQPANFAIQVGLTELLRSWGITPAAIVGHSTGEAASFWAAGVLGLEEACRVVYHRSRLQHRTSGQGKLVAVGLPFEEALAAIDGHAGVSVAAVNSPHSVTLAGDPQVLERVTAPLAARGVFTRFLRVDVPFHSHYMDPLREELLDVLADLKPQRAQVPLYATVTGLRAEGPELDNAYWWLNVRDPVRFAMATDRMIQDGYRTFLEVGPHPVLAGSIQECAQKRGTPVRSLPTLKRGGDDVPGMLASVGALYSLGVEPTWSALHSSPSQPADLPLYAWDRQIYWEESAAARQDRIGRASHPLLGKRLGSARPTWETRVDKRSPAWLEDHAVQGAVLFPGAGYIEMGLKALREATGRVQGPVELHGLRFDKALFLRDEPTTVQTVVDPDTLRFTVYSRASAMDETWLRHATGSLRAATPRPANPGRLAALQEAFRSVELHGRDACYARTRELNFGYGPWFQGLAQVASRGREALARVELEAATPQVLTGYESFPALLDACFQAMLVAPVFGGLEMSTYLPVGIDRLTVHAPLVGRLWVHERVCSLDKESMVNDFEVYDDAGRLLMSIEGFRSRALEVSAGAEALRNQFYELTWREVEPGTRPGHQAAPGTWLLLSDETGVAASLAARLEGLGHTVFQVRPGPDFVAPAAGGTFQVNPSRPEDFPRLLGALSAKPEALVHLWGLDAPAPDALTASSLMDAQAPGSLALVHLVQAVEGATWPQPPRLWVLTRGARQVSGDTHPVAVAQSPLWGLASSLFQQEHPELAGGVVDLEAVAPADEAERLHTLLCEPPVDFQLALRGGRVWSDRLVPAPHLAEGSLPARLRPDATYLITGGRGGLGLVFARWMIERGARRLVLAGRTPLPERRDWHTVAPDSPAGRQIASVRALEALGASIHPVAMDAGNEAQVRAFLESFRREGWPPIRGVIHAAGVSMPSRFSRLSAAQFLSTVEPKLAGAWNLHRLLADEPLELFVLCSSVASLGFSMGMADYAAGNAFLDAVALARRQLGQHGLAVNWGAWGEVGMASHELVARDFEWRGITPIRPDQGVEALERCLGHDLGQAVVLGVDWPRLLSSNYPTATPPPFLQPITERLAAAQAESGDKGKQGGGEIRSQLASLEDPAERTRALEDFLHATIARSLGLAAEQLERKQPLQTFGLDSIIAVELRNQIERGLGVGPTLVELLKGTSVEALAALLLPRLPTKAKEEEDELDALAAQLEELPSDELEALLAAEMKETA</sequence>
<dbReference type="Gene3D" id="3.40.50.720">
    <property type="entry name" value="NAD(P)-binding Rossmann-like Domain"/>
    <property type="match status" value="1"/>
</dbReference>
<dbReference type="GO" id="GO:0005886">
    <property type="term" value="C:plasma membrane"/>
    <property type="evidence" value="ECO:0007669"/>
    <property type="project" value="TreeGrafter"/>
</dbReference>
<dbReference type="SUPFAM" id="SSF55048">
    <property type="entry name" value="Probable ACP-binding domain of malonyl-CoA ACP transacylase"/>
    <property type="match status" value="1"/>
</dbReference>
<dbReference type="GO" id="GO:0031177">
    <property type="term" value="F:phosphopantetheine binding"/>
    <property type="evidence" value="ECO:0007669"/>
    <property type="project" value="InterPro"/>
</dbReference>
<proteinExistence type="predicted"/>
<keyword evidence="1" id="KW-0596">Phosphopantetheine</keyword>
<dbReference type="Pfam" id="PF02801">
    <property type="entry name" value="Ketoacyl-synt_C"/>
    <property type="match status" value="1"/>
</dbReference>
<dbReference type="Pfam" id="PF00698">
    <property type="entry name" value="Acyl_transf_1"/>
    <property type="match status" value="1"/>
</dbReference>
<reference evidence="10 11" key="1">
    <citation type="submission" date="2017-06" db="EMBL/GenBank/DDBJ databases">
        <authorList>
            <person name="Kim H.J."/>
            <person name="Triplett B.A."/>
        </authorList>
    </citation>
    <scope>NUCLEOTIDE SEQUENCE [LARGE SCALE GENOMIC DNA]</scope>
    <source>
        <strain evidence="10 11">DSM 14713</strain>
    </source>
</reference>
<evidence type="ECO:0000256" key="1">
    <source>
        <dbReference type="ARBA" id="ARBA00022450"/>
    </source>
</evidence>
<evidence type="ECO:0000256" key="5">
    <source>
        <dbReference type="PROSITE-ProRule" id="PRU01363"/>
    </source>
</evidence>
<feature type="region of interest" description="C-terminal hotdog fold" evidence="5">
    <location>
        <begin position="1046"/>
        <end position="1190"/>
    </location>
</feature>
<dbReference type="GO" id="GO:0004315">
    <property type="term" value="F:3-oxoacyl-[acyl-carrier-protein] synthase activity"/>
    <property type="evidence" value="ECO:0007669"/>
    <property type="project" value="InterPro"/>
</dbReference>
<dbReference type="InterPro" id="IPR032821">
    <property type="entry name" value="PKS_assoc"/>
</dbReference>
<dbReference type="Proteomes" id="UP000217289">
    <property type="component" value="Chromosome"/>
</dbReference>
<dbReference type="EMBL" id="CP022163">
    <property type="protein sequence ID" value="ATB33924.1"/>
    <property type="molecule type" value="Genomic_DNA"/>
</dbReference>
<dbReference type="PROSITE" id="PS52019">
    <property type="entry name" value="PKS_MFAS_DH"/>
    <property type="match status" value="1"/>
</dbReference>
<dbReference type="InterPro" id="IPR006162">
    <property type="entry name" value="Ppantetheine_attach_site"/>
</dbReference>
<keyword evidence="11" id="KW-1185">Reference proteome</keyword>
<keyword evidence="2" id="KW-0597">Phosphoprotein</keyword>
<dbReference type="InterPro" id="IPR013968">
    <property type="entry name" value="PKS_KR"/>
</dbReference>
<dbReference type="SUPFAM" id="SSF53901">
    <property type="entry name" value="Thiolase-like"/>
    <property type="match status" value="1"/>
</dbReference>
<dbReference type="PROSITE" id="PS00606">
    <property type="entry name" value="KS3_1"/>
    <property type="match status" value="1"/>
</dbReference>
<dbReference type="GO" id="GO:0071770">
    <property type="term" value="P:DIM/DIP cell wall layer assembly"/>
    <property type="evidence" value="ECO:0007669"/>
    <property type="project" value="TreeGrafter"/>
</dbReference>
<dbReference type="InterPro" id="IPR036291">
    <property type="entry name" value="NAD(P)-bd_dom_sf"/>
</dbReference>
<dbReference type="Pfam" id="PF08659">
    <property type="entry name" value="KR"/>
    <property type="match status" value="1"/>
</dbReference>
<feature type="active site" description="Proton donor; for dehydratase activity" evidence="5">
    <location>
        <position position="1107"/>
    </location>
</feature>
<evidence type="ECO:0000259" key="8">
    <source>
        <dbReference type="PROSITE" id="PS52004"/>
    </source>
</evidence>
<dbReference type="PANTHER" id="PTHR43775">
    <property type="entry name" value="FATTY ACID SYNTHASE"/>
    <property type="match status" value="1"/>
</dbReference>
<dbReference type="SMART" id="SM00826">
    <property type="entry name" value="PKS_DH"/>
    <property type="match status" value="1"/>
</dbReference>
<dbReference type="Pfam" id="PF00550">
    <property type="entry name" value="PP-binding"/>
    <property type="match status" value="1"/>
</dbReference>
<dbReference type="CDD" id="cd08955">
    <property type="entry name" value="KR_2_FAS_SDR_x"/>
    <property type="match status" value="1"/>
</dbReference>
<evidence type="ECO:0000259" key="9">
    <source>
        <dbReference type="PROSITE" id="PS52019"/>
    </source>
</evidence>
<dbReference type="GO" id="GO:0004312">
    <property type="term" value="F:fatty acid synthase activity"/>
    <property type="evidence" value="ECO:0007669"/>
    <property type="project" value="TreeGrafter"/>
</dbReference>
<dbReference type="FunFam" id="3.40.47.10:FF:000019">
    <property type="entry name" value="Polyketide synthase type I"/>
    <property type="match status" value="1"/>
</dbReference>
<protein>
    <submittedName>
        <fullName evidence="10">Type I polyketide synthase</fullName>
    </submittedName>
</protein>
<evidence type="ECO:0000256" key="2">
    <source>
        <dbReference type="ARBA" id="ARBA00022553"/>
    </source>
</evidence>
<keyword evidence="3" id="KW-0808">Transferase</keyword>
<feature type="active site" description="Proton acceptor; for dehydratase activity" evidence="5">
    <location>
        <position position="939"/>
    </location>
</feature>
<dbReference type="InterPro" id="IPR057326">
    <property type="entry name" value="KR_dom"/>
</dbReference>
<dbReference type="PROSITE" id="PS00012">
    <property type="entry name" value="PHOSPHOPANTETHEINE"/>
    <property type="match status" value="1"/>
</dbReference>
<dbReference type="SMART" id="SM00827">
    <property type="entry name" value="PKS_AT"/>
    <property type="match status" value="1"/>
</dbReference>
<feature type="domain" description="PKS/mFAS DH" evidence="9">
    <location>
        <begin position="910"/>
        <end position="1190"/>
    </location>
</feature>
<dbReference type="Gene3D" id="3.40.47.10">
    <property type="match status" value="1"/>
</dbReference>
<evidence type="ECO:0000313" key="10">
    <source>
        <dbReference type="EMBL" id="ATB33924.1"/>
    </source>
</evidence>
<feature type="domain" description="Ketosynthase family 3 (KS3)" evidence="8">
    <location>
        <begin position="13"/>
        <end position="440"/>
    </location>
</feature>
<dbReference type="SUPFAM" id="SSF51735">
    <property type="entry name" value="NAD(P)-binding Rossmann-fold domains"/>
    <property type="match status" value="2"/>
</dbReference>
<dbReference type="Gene3D" id="3.10.129.110">
    <property type="entry name" value="Polyketide synthase dehydratase"/>
    <property type="match status" value="1"/>
</dbReference>
<dbReference type="InterPro" id="IPR016035">
    <property type="entry name" value="Acyl_Trfase/lysoPLipase"/>
</dbReference>
<dbReference type="InterPro" id="IPR020806">
    <property type="entry name" value="PKS_PP-bd"/>
</dbReference>
<comment type="function">
    <text evidence="4">Involved in production of the polyketide antibiotic thailandamide.</text>
</comment>
<dbReference type="InterPro" id="IPR050091">
    <property type="entry name" value="PKS_NRPS_Biosynth_Enz"/>
</dbReference>
<dbReference type="InterPro" id="IPR018201">
    <property type="entry name" value="Ketoacyl_synth_AS"/>
</dbReference>
<dbReference type="SMART" id="SM00822">
    <property type="entry name" value="PKS_KR"/>
    <property type="match status" value="1"/>
</dbReference>
<dbReference type="Pfam" id="PF21089">
    <property type="entry name" value="PKS_DH_N"/>
    <property type="match status" value="1"/>
</dbReference>
<feature type="region of interest" description="N-terminal hotdog fold" evidence="5">
    <location>
        <begin position="910"/>
        <end position="1030"/>
    </location>
</feature>
<dbReference type="InterPro" id="IPR049900">
    <property type="entry name" value="PKS_mFAS_DH"/>
</dbReference>
<dbReference type="InterPro" id="IPR014043">
    <property type="entry name" value="Acyl_transferase_dom"/>
</dbReference>
<dbReference type="PROSITE" id="PS52004">
    <property type="entry name" value="KS3_2"/>
    <property type="match status" value="1"/>
</dbReference>
<evidence type="ECO:0000256" key="4">
    <source>
        <dbReference type="ARBA" id="ARBA00054155"/>
    </source>
</evidence>
<dbReference type="KEGG" id="mbd:MEBOL_007425"/>
<organism evidence="10 11">
    <name type="scientific">Melittangium boletus DSM 14713</name>
    <dbReference type="NCBI Taxonomy" id="1294270"/>
    <lineage>
        <taxon>Bacteria</taxon>
        <taxon>Pseudomonadati</taxon>
        <taxon>Myxococcota</taxon>
        <taxon>Myxococcia</taxon>
        <taxon>Myxococcales</taxon>
        <taxon>Cystobacterineae</taxon>
        <taxon>Archangiaceae</taxon>
        <taxon>Melittangium</taxon>
    </lineage>
</organism>
<evidence type="ECO:0000256" key="3">
    <source>
        <dbReference type="ARBA" id="ARBA00022679"/>
    </source>
</evidence>
<dbReference type="InterPro" id="IPR014031">
    <property type="entry name" value="Ketoacyl_synth_C"/>
</dbReference>
<feature type="domain" description="Carrier" evidence="7">
    <location>
        <begin position="1731"/>
        <end position="1808"/>
    </location>
</feature>
<evidence type="ECO:0000256" key="6">
    <source>
        <dbReference type="SAM" id="MobiDB-lite"/>
    </source>
</evidence>
<dbReference type="Gene3D" id="3.40.366.10">
    <property type="entry name" value="Malonyl-Coenzyme A Acyl Carrier Protein, domain 2"/>
    <property type="match status" value="1"/>
</dbReference>
<dbReference type="Pfam" id="PF16197">
    <property type="entry name" value="KAsynt_C_assoc"/>
    <property type="match status" value="1"/>
</dbReference>